<organism evidence="7 8">
    <name type="scientific">Myripristis murdjan</name>
    <name type="common">pinecone soldierfish</name>
    <dbReference type="NCBI Taxonomy" id="586833"/>
    <lineage>
        <taxon>Eukaryota</taxon>
        <taxon>Metazoa</taxon>
        <taxon>Chordata</taxon>
        <taxon>Craniata</taxon>
        <taxon>Vertebrata</taxon>
        <taxon>Euteleostomi</taxon>
        <taxon>Actinopterygii</taxon>
        <taxon>Neopterygii</taxon>
        <taxon>Teleostei</taxon>
        <taxon>Neoteleostei</taxon>
        <taxon>Acanthomorphata</taxon>
        <taxon>Holocentriformes</taxon>
        <taxon>Holocentridae</taxon>
        <taxon>Myripristis</taxon>
    </lineage>
</organism>
<dbReference type="GO" id="GO:0007217">
    <property type="term" value="P:tachykinin receptor signaling pathway"/>
    <property type="evidence" value="ECO:0007669"/>
    <property type="project" value="InterPro"/>
</dbReference>
<dbReference type="GO" id="GO:0005576">
    <property type="term" value="C:extracellular region"/>
    <property type="evidence" value="ECO:0007669"/>
    <property type="project" value="UniProtKB-SubCell"/>
</dbReference>
<keyword evidence="4 6" id="KW-0732">Signal</keyword>
<dbReference type="PANTHER" id="PTHR15536:SF1">
    <property type="entry name" value="TACHYKININ-3"/>
    <property type="match status" value="1"/>
</dbReference>
<dbReference type="Ensembl" id="ENSMMDT00005050819.1">
    <property type="protein sequence ID" value="ENSMMDP00005049831.1"/>
    <property type="gene ID" value="ENSMMDG00005022627.1"/>
</dbReference>
<evidence type="ECO:0000313" key="7">
    <source>
        <dbReference type="Ensembl" id="ENSMMDP00005049831.1"/>
    </source>
</evidence>
<evidence type="ECO:0000256" key="6">
    <source>
        <dbReference type="SAM" id="SignalP"/>
    </source>
</evidence>
<keyword evidence="8" id="KW-1185">Reference proteome</keyword>
<dbReference type="InParanoid" id="A0A668AUY4"/>
<dbReference type="GO" id="GO:0007218">
    <property type="term" value="P:neuropeptide signaling pathway"/>
    <property type="evidence" value="ECO:0007669"/>
    <property type="project" value="UniProtKB-KW"/>
</dbReference>
<reference evidence="7" key="2">
    <citation type="submission" date="2025-08" db="UniProtKB">
        <authorList>
            <consortium name="Ensembl"/>
        </authorList>
    </citation>
    <scope>IDENTIFICATION</scope>
</reference>
<dbReference type="PANTHER" id="PTHR15536">
    <property type="entry name" value="TACHYKININ-3"/>
    <property type="match status" value="1"/>
</dbReference>
<evidence type="ECO:0000256" key="5">
    <source>
        <dbReference type="ARBA" id="ARBA00023320"/>
    </source>
</evidence>
<proteinExistence type="predicted"/>
<keyword evidence="2" id="KW-0964">Secreted</keyword>
<protein>
    <submittedName>
        <fullName evidence="7">Tachykinin precursor 3b</fullName>
    </submittedName>
</protein>
<dbReference type="GO" id="GO:0045777">
    <property type="term" value="P:positive regulation of blood pressure"/>
    <property type="evidence" value="ECO:0007669"/>
    <property type="project" value="TreeGrafter"/>
</dbReference>
<dbReference type="GeneTree" id="ENSGT00940000177443"/>
<dbReference type="InterPro" id="IPR003635">
    <property type="entry name" value="Neurokinin-B/TAC3"/>
</dbReference>
<sequence length="130" mass="14771">MERVGNSWTLAALAALVILSCPVKSWCKEQTHKSPSQNKPESLPGDFADFKRFDDLDYDSFIGLMGRRIAGKKKKKKFSGIHTARDMDDVFVGLLGRKRSKPSECQQKGWLYTKRKANNKINLQYSVDCV</sequence>
<keyword evidence="5" id="KW-0527">Neuropeptide</keyword>
<evidence type="ECO:0000256" key="3">
    <source>
        <dbReference type="ARBA" id="ARBA00022685"/>
    </source>
</evidence>
<dbReference type="Proteomes" id="UP000472263">
    <property type="component" value="Chromosome 5"/>
</dbReference>
<evidence type="ECO:0000313" key="8">
    <source>
        <dbReference type="Proteomes" id="UP000472263"/>
    </source>
</evidence>
<evidence type="ECO:0000256" key="4">
    <source>
        <dbReference type="ARBA" id="ARBA00022729"/>
    </source>
</evidence>
<feature type="chain" id="PRO_5025345247" evidence="6">
    <location>
        <begin position="28"/>
        <end position="130"/>
    </location>
</feature>
<reference evidence="7" key="3">
    <citation type="submission" date="2025-09" db="UniProtKB">
        <authorList>
            <consortium name="Ensembl"/>
        </authorList>
    </citation>
    <scope>IDENTIFICATION</scope>
</reference>
<dbReference type="PROSITE" id="PS51257">
    <property type="entry name" value="PROKAR_LIPOPROTEIN"/>
    <property type="match status" value="1"/>
</dbReference>
<evidence type="ECO:0000256" key="2">
    <source>
        <dbReference type="ARBA" id="ARBA00022525"/>
    </source>
</evidence>
<dbReference type="AlphaFoldDB" id="A0A668AUY4"/>
<evidence type="ECO:0000256" key="1">
    <source>
        <dbReference type="ARBA" id="ARBA00004613"/>
    </source>
</evidence>
<name>A0A668AUY4_9TELE</name>
<reference evidence="7" key="1">
    <citation type="submission" date="2019-06" db="EMBL/GenBank/DDBJ databases">
        <authorList>
            <consortium name="Wellcome Sanger Institute Data Sharing"/>
        </authorList>
    </citation>
    <scope>NUCLEOTIDE SEQUENCE [LARGE SCALE GENOMIC DNA]</scope>
</reference>
<comment type="subcellular location">
    <subcellularLocation>
        <location evidence="1">Secreted</location>
    </subcellularLocation>
</comment>
<feature type="signal peptide" evidence="6">
    <location>
        <begin position="1"/>
        <end position="27"/>
    </location>
</feature>
<keyword evidence="3" id="KW-0165">Cleavage on pair of basic residues</keyword>
<accession>A0A668AUY4</accession>